<dbReference type="CDD" id="cd02869">
    <property type="entry name" value="PseudoU_synth_RluA_like"/>
    <property type="match status" value="1"/>
</dbReference>
<organism evidence="5 6">
    <name type="scientific">Symbiodinium microadriaticum</name>
    <name type="common">Dinoflagellate</name>
    <name type="synonym">Zooxanthella microadriatica</name>
    <dbReference type="NCBI Taxonomy" id="2951"/>
    <lineage>
        <taxon>Eukaryota</taxon>
        <taxon>Sar</taxon>
        <taxon>Alveolata</taxon>
        <taxon>Dinophyceae</taxon>
        <taxon>Suessiales</taxon>
        <taxon>Symbiodiniaceae</taxon>
        <taxon>Symbiodinium</taxon>
    </lineage>
</organism>
<comment type="similarity">
    <text evidence="1">Belongs to the pseudouridine synthase RluA family.</text>
</comment>
<dbReference type="GO" id="GO:0003723">
    <property type="term" value="F:RNA binding"/>
    <property type="evidence" value="ECO:0007669"/>
    <property type="project" value="InterPro"/>
</dbReference>
<keyword evidence="3" id="KW-0812">Transmembrane</keyword>
<keyword evidence="6" id="KW-1185">Reference proteome</keyword>
<dbReference type="InterPro" id="IPR050188">
    <property type="entry name" value="RluA_PseudoU_synthase"/>
</dbReference>
<dbReference type="PANTHER" id="PTHR21600:SF44">
    <property type="entry name" value="RIBOSOMAL LARGE SUBUNIT PSEUDOURIDINE SYNTHASE D"/>
    <property type="match status" value="1"/>
</dbReference>
<dbReference type="InterPro" id="IPR020103">
    <property type="entry name" value="PsdUridine_synth_cat_dom_sf"/>
</dbReference>
<evidence type="ECO:0000256" key="3">
    <source>
        <dbReference type="SAM" id="Phobius"/>
    </source>
</evidence>
<gene>
    <name evidence="5" type="primary">ylyB</name>
    <name evidence="5" type="ORF">AK812_SmicGene33081</name>
</gene>
<keyword evidence="2" id="KW-0175">Coiled coil</keyword>
<feature type="transmembrane region" description="Helical" evidence="3">
    <location>
        <begin position="974"/>
        <end position="999"/>
    </location>
</feature>
<dbReference type="PANTHER" id="PTHR21600">
    <property type="entry name" value="MITOCHONDRIAL RNA PSEUDOURIDINE SYNTHASE"/>
    <property type="match status" value="1"/>
</dbReference>
<proteinExistence type="inferred from homology"/>
<sequence>MAGREGISAAVAKLRGAVARGNSLPGGPSSEARVHLSAKSAADFLVSAEVLPQLEPRQLALTAWSLARLEATAGWDTDEASGPRALTASLRQRLEEFGPHELSMMLWAFAAGPGKASQSTGGSSCGRMERRKELAEMLAPEALRKLGEASLMSISNSLWACTTLRVLPALPGLCMAAATRTSTANVSELSPQSISNIAWALALSALSDSDGQRTALDRAMSVAAETALRRTSEFRPAELVALSWALATSQASDSWLPRDSEQRRDVAMSAAEAALANNPTRQGVRLLAQAAWACANFPTTAHSRPLWSRLAEALQLGLQGGCRSTSSQDLANGIWALAVASVAHTDSPSFSALAGEAARRSDFEPRQLAACAWALASSRHRDPAWLKALERSSHRVLEEFQLSEVAAISWAWAASEAGESLIEALLPRAQQLLEGPRTSRGGPGFVEALLQLAWAGSFGQVSRASSLNKLIQDCLLREGRLRDLQTRGRMTEPAAMLAEVTTHASNSPTIVVNKEQQGFVVLHKPVHWEVDGADTVGGSSRPIPLSGYMQIQFPSRPLLCDASAGGGFLGRLDAQSSGLVISALTYEAHLLLQFRQDTHSVAREYVALCHGLVPDSLHEISLPIRVRAGASSEVHASGVAAVTRLRVLTRLSQQCGSSTEDYSLVVLSILTGRKHQIRCHLSHVGHPVVCDGRYAPQALQSDLKWCPRLFLHRFRLEFLGLDDCKIEASHGLPRDLQDVLRRLHPRSRTRISEEVLSLWSRGDSLPFHEWAARSNGEQKLLVVSSWPRPKCTCEAMDAVSAKDLTQPPVKVLFLAEEAQDDKTQQVASMFCAAESGDADEIEWQLKFGMSPNDRVWQCSPVLELYRDELGAFPPDAMFAVRGLSLVWALGILALSGAQAQDLDRRGSFRGWLQEQQNPQVQEATYQQPADNEQPFSAEDAAVAEEQMQLLLLEKALEEREQLLQKARKDAFHRYAVLTAVGLVVQTILVTIVCLLYPSSFQSKPSPDEVLQPERAQEDFRYGLFDGCCHSLRICCCSFWCLPVRWADTASSPQIKFLGFGTAVFLFQFLYVLSRLPSVFIWLKLRSSPSEPSPVGAMILLLTLAVLFHVLLLVMVVRHRQRVRSQYGLPHRTCCTCTCDVLVWIFCSCCAGMQEALQVEYVGEPVEISEGKFESKRSTMC</sequence>
<dbReference type="GO" id="GO:0009982">
    <property type="term" value="F:pseudouridine synthase activity"/>
    <property type="evidence" value="ECO:0007669"/>
    <property type="project" value="InterPro"/>
</dbReference>
<dbReference type="EMBL" id="LSRX01000950">
    <property type="protein sequence ID" value="OLP85883.1"/>
    <property type="molecule type" value="Genomic_DNA"/>
</dbReference>
<evidence type="ECO:0000313" key="6">
    <source>
        <dbReference type="Proteomes" id="UP000186817"/>
    </source>
</evidence>
<dbReference type="AlphaFoldDB" id="A0A1Q9CSI4"/>
<dbReference type="Pfam" id="PF04749">
    <property type="entry name" value="PLAC8"/>
    <property type="match status" value="1"/>
</dbReference>
<accession>A0A1Q9CSI4</accession>
<reference evidence="5 6" key="1">
    <citation type="submission" date="2016-02" db="EMBL/GenBank/DDBJ databases">
        <title>Genome analysis of coral dinoflagellate symbionts highlights evolutionary adaptations to a symbiotic lifestyle.</title>
        <authorList>
            <person name="Aranda M."/>
            <person name="Li Y."/>
            <person name="Liew Y.J."/>
            <person name="Baumgarten S."/>
            <person name="Simakov O."/>
            <person name="Wilson M."/>
            <person name="Piel J."/>
            <person name="Ashoor H."/>
            <person name="Bougouffa S."/>
            <person name="Bajic V.B."/>
            <person name="Ryu T."/>
            <person name="Ravasi T."/>
            <person name="Bayer T."/>
            <person name="Micklem G."/>
            <person name="Kim H."/>
            <person name="Bhak J."/>
            <person name="Lajeunesse T.C."/>
            <person name="Voolstra C.R."/>
        </authorList>
    </citation>
    <scope>NUCLEOTIDE SEQUENCE [LARGE SCALE GENOMIC DNA]</scope>
    <source>
        <strain evidence="5 6">CCMP2467</strain>
    </source>
</reference>
<protein>
    <submittedName>
        <fullName evidence="5">Putative RNA pseudouridine synthase YlyB</fullName>
    </submittedName>
</protein>
<feature type="coiled-coil region" evidence="2">
    <location>
        <begin position="940"/>
        <end position="969"/>
    </location>
</feature>
<name>A0A1Q9CSI4_SYMMI</name>
<dbReference type="InterPro" id="IPR006145">
    <property type="entry name" value="PsdUridine_synth_RsuA/RluA"/>
</dbReference>
<feature type="transmembrane region" description="Helical" evidence="3">
    <location>
        <begin position="1093"/>
        <end position="1116"/>
    </location>
</feature>
<keyword evidence="3" id="KW-1133">Transmembrane helix</keyword>
<evidence type="ECO:0000256" key="1">
    <source>
        <dbReference type="ARBA" id="ARBA00010876"/>
    </source>
</evidence>
<dbReference type="OrthoDB" id="418349at2759"/>
<feature type="domain" description="Pseudouridine synthase RsuA/RluA-like" evidence="4">
    <location>
        <begin position="519"/>
        <end position="683"/>
    </location>
</feature>
<dbReference type="SUPFAM" id="SSF55120">
    <property type="entry name" value="Pseudouridine synthase"/>
    <property type="match status" value="1"/>
</dbReference>
<comment type="caution">
    <text evidence="5">The sequence shown here is derived from an EMBL/GenBank/DDBJ whole genome shotgun (WGS) entry which is preliminary data.</text>
</comment>
<dbReference type="GO" id="GO:0000455">
    <property type="term" value="P:enzyme-directed rRNA pseudouridine synthesis"/>
    <property type="evidence" value="ECO:0007669"/>
    <property type="project" value="TreeGrafter"/>
</dbReference>
<evidence type="ECO:0000313" key="5">
    <source>
        <dbReference type="EMBL" id="OLP85883.1"/>
    </source>
</evidence>
<evidence type="ECO:0000259" key="4">
    <source>
        <dbReference type="Pfam" id="PF00849"/>
    </source>
</evidence>
<evidence type="ECO:0000256" key="2">
    <source>
        <dbReference type="SAM" id="Coils"/>
    </source>
</evidence>
<dbReference type="Pfam" id="PF00849">
    <property type="entry name" value="PseudoU_synth_2"/>
    <property type="match status" value="1"/>
</dbReference>
<dbReference type="Proteomes" id="UP000186817">
    <property type="component" value="Unassembled WGS sequence"/>
</dbReference>
<feature type="transmembrane region" description="Helical" evidence="3">
    <location>
        <begin position="1054"/>
        <end position="1073"/>
    </location>
</feature>
<keyword evidence="3" id="KW-0472">Membrane</keyword>
<dbReference type="Gene3D" id="3.30.2350.10">
    <property type="entry name" value="Pseudouridine synthase"/>
    <property type="match status" value="1"/>
</dbReference>
<dbReference type="InterPro" id="IPR006461">
    <property type="entry name" value="PLAC_motif_containing"/>
</dbReference>